<keyword evidence="3" id="KW-0809">Transit peptide</keyword>
<dbReference type="Gene3D" id="3.90.226.10">
    <property type="entry name" value="2-enoyl-CoA Hydratase, Chain A, domain 1"/>
    <property type="match status" value="1"/>
</dbReference>
<dbReference type="EMBL" id="JBGFUD010000832">
    <property type="protein sequence ID" value="MFH4975308.1"/>
    <property type="molecule type" value="Genomic_DNA"/>
</dbReference>
<keyword evidence="5" id="KW-0496">Mitochondrion</keyword>
<dbReference type="SUPFAM" id="SSF52096">
    <property type="entry name" value="ClpP/crotonase"/>
    <property type="match status" value="1"/>
</dbReference>
<dbReference type="PANTHER" id="PTHR43602:SF1">
    <property type="entry name" value="ENOYL-COA HYDRATASE DOMAIN-CONTAINING PROTEIN 3, MITOCHONDRIAL"/>
    <property type="match status" value="1"/>
</dbReference>
<evidence type="ECO:0000256" key="1">
    <source>
        <dbReference type="ARBA" id="ARBA00004173"/>
    </source>
</evidence>
<dbReference type="InterPro" id="IPR052377">
    <property type="entry name" value="Mitochondrial_ECH-domain"/>
</dbReference>
<protein>
    <recommendedName>
        <fullName evidence="7">Enoyl-CoA hydratase domain-containing protein 3, mitochondrial</fullName>
    </recommendedName>
</protein>
<keyword evidence="4" id="KW-0443">Lipid metabolism</keyword>
<evidence type="ECO:0000256" key="3">
    <source>
        <dbReference type="ARBA" id="ARBA00022946"/>
    </source>
</evidence>
<sequence>MLSTLRSVSPLVSVARMFSSASELLRKEVLHDNQVVRIILNAPKQRNALSLDMINALHKELVEADSVDEFRAVILAADGPAFSSGHNLRELRSSEGMEKHRLIFEKCANMVTYVQSMSLPVIAEVNGIAAAAGCQLVASCDIVVAGKSSTFCTPGVKAGLFCHTPGIAVARTVPRKVALDMLFTADSIDAETALRAGLVSRVVDDSKVQEEALNVARKVASLSRSVIALGKAFFYSQVELPTLDAYRMGERIMVENLRYVDAQEGIAAFIEKRKANWTHSDKKTN</sequence>
<gene>
    <name evidence="8" type="ORF">AB6A40_002017</name>
</gene>
<comment type="subcellular location">
    <subcellularLocation>
        <location evidence="1">Mitochondrion</location>
    </subcellularLocation>
</comment>
<proteinExistence type="predicted"/>
<evidence type="ECO:0000256" key="7">
    <source>
        <dbReference type="ARBA" id="ARBA00040545"/>
    </source>
</evidence>
<comment type="caution">
    <text evidence="8">The sequence shown here is derived from an EMBL/GenBank/DDBJ whole genome shotgun (WGS) entry which is preliminary data.</text>
</comment>
<dbReference type="Pfam" id="PF00378">
    <property type="entry name" value="ECH_1"/>
    <property type="match status" value="1"/>
</dbReference>
<dbReference type="CDD" id="cd06558">
    <property type="entry name" value="crotonase-like"/>
    <property type="match status" value="1"/>
</dbReference>
<dbReference type="Proteomes" id="UP001608902">
    <property type="component" value="Unassembled WGS sequence"/>
</dbReference>
<dbReference type="InterPro" id="IPR001753">
    <property type="entry name" value="Enoyl-CoA_hydra/iso"/>
</dbReference>
<name>A0ABD6E5K3_9BILA</name>
<evidence type="ECO:0000313" key="8">
    <source>
        <dbReference type="EMBL" id="MFH4975308.1"/>
    </source>
</evidence>
<keyword evidence="2" id="KW-0276">Fatty acid metabolism</keyword>
<dbReference type="GO" id="GO:0006631">
    <property type="term" value="P:fatty acid metabolic process"/>
    <property type="evidence" value="ECO:0007669"/>
    <property type="project" value="UniProtKB-KW"/>
</dbReference>
<evidence type="ECO:0000256" key="5">
    <source>
        <dbReference type="ARBA" id="ARBA00023128"/>
    </source>
</evidence>
<keyword evidence="9" id="KW-1185">Reference proteome</keyword>
<accession>A0ABD6E5K3</accession>
<organism evidence="8 9">
    <name type="scientific">Gnathostoma spinigerum</name>
    <dbReference type="NCBI Taxonomy" id="75299"/>
    <lineage>
        <taxon>Eukaryota</taxon>
        <taxon>Metazoa</taxon>
        <taxon>Ecdysozoa</taxon>
        <taxon>Nematoda</taxon>
        <taxon>Chromadorea</taxon>
        <taxon>Rhabditida</taxon>
        <taxon>Spirurina</taxon>
        <taxon>Gnathostomatomorpha</taxon>
        <taxon>Gnathostomatoidea</taxon>
        <taxon>Gnathostomatidae</taxon>
        <taxon>Gnathostoma</taxon>
    </lineage>
</organism>
<reference evidence="8 9" key="1">
    <citation type="submission" date="2024-08" db="EMBL/GenBank/DDBJ databases">
        <title>Gnathostoma spinigerum genome.</title>
        <authorList>
            <person name="Gonzalez-Bertolin B."/>
            <person name="Monzon S."/>
            <person name="Zaballos A."/>
            <person name="Jimenez P."/>
            <person name="Dekumyoy P."/>
            <person name="Varona S."/>
            <person name="Cuesta I."/>
            <person name="Sumanam S."/>
            <person name="Adisakwattana P."/>
            <person name="Gasser R.B."/>
            <person name="Hernandez-Gonzalez A."/>
            <person name="Young N.D."/>
            <person name="Perteguer M.J."/>
        </authorList>
    </citation>
    <scope>NUCLEOTIDE SEQUENCE [LARGE SCALE GENOMIC DNA]</scope>
    <source>
        <strain evidence="8">AL3</strain>
        <tissue evidence="8">Liver</tissue>
    </source>
</reference>
<dbReference type="InterPro" id="IPR014748">
    <property type="entry name" value="Enoyl-CoA_hydra_C"/>
</dbReference>
<comment type="function">
    <text evidence="6">May play a role in fatty acid biosynthesis and insulin sensitivity.</text>
</comment>
<dbReference type="GO" id="GO:0005739">
    <property type="term" value="C:mitochondrion"/>
    <property type="evidence" value="ECO:0007669"/>
    <property type="project" value="UniProtKB-SubCell"/>
</dbReference>
<dbReference type="PANTHER" id="PTHR43602">
    <property type="match status" value="1"/>
</dbReference>
<dbReference type="InterPro" id="IPR029045">
    <property type="entry name" value="ClpP/crotonase-like_dom_sf"/>
</dbReference>
<dbReference type="AlphaFoldDB" id="A0ABD6E5K3"/>
<evidence type="ECO:0000313" key="9">
    <source>
        <dbReference type="Proteomes" id="UP001608902"/>
    </source>
</evidence>
<evidence type="ECO:0000256" key="6">
    <source>
        <dbReference type="ARBA" id="ARBA00037410"/>
    </source>
</evidence>
<evidence type="ECO:0000256" key="2">
    <source>
        <dbReference type="ARBA" id="ARBA00022832"/>
    </source>
</evidence>
<evidence type="ECO:0000256" key="4">
    <source>
        <dbReference type="ARBA" id="ARBA00023098"/>
    </source>
</evidence>
<dbReference type="Gene3D" id="1.10.12.10">
    <property type="entry name" value="Lyase 2-enoyl-coa Hydratase, Chain A, domain 2"/>
    <property type="match status" value="1"/>
</dbReference>